<evidence type="ECO:0000313" key="1">
    <source>
        <dbReference type="EMBL" id="GAI13341.1"/>
    </source>
</evidence>
<accession>X1M5I1</accession>
<proteinExistence type="predicted"/>
<gene>
    <name evidence="1" type="ORF">S06H3_24062</name>
</gene>
<dbReference type="SUPFAM" id="SSF53092">
    <property type="entry name" value="Creatinase/prolidase N-terminal domain"/>
    <property type="match status" value="1"/>
</dbReference>
<protein>
    <submittedName>
        <fullName evidence="1">Uncharacterized protein</fullName>
    </submittedName>
</protein>
<dbReference type="AlphaFoldDB" id="X1M5I1"/>
<name>X1M5I1_9ZZZZ</name>
<dbReference type="InterPro" id="IPR029149">
    <property type="entry name" value="Creatin/AminoP/Spt16_N"/>
</dbReference>
<organism evidence="1">
    <name type="scientific">marine sediment metagenome</name>
    <dbReference type="NCBI Taxonomy" id="412755"/>
    <lineage>
        <taxon>unclassified sequences</taxon>
        <taxon>metagenomes</taxon>
        <taxon>ecological metagenomes</taxon>
    </lineage>
</organism>
<sequence>EILPYLKWFMDPFEVLEFLMKGRKIDTIIANSVPNIQRLTGIEEDKIDEEALAIYTKGEIYLFSPFKMVADHLKMTTYENPKNVLKELGGGNTGVEEKSLSLYQYERLGLGDYKMITSLLRKWRERTAINDLIYYIIAAKSMEYAIRKSLNYAHKNVFN</sequence>
<reference evidence="1" key="1">
    <citation type="journal article" date="2014" name="Front. Microbiol.">
        <title>High frequency of phylogenetically diverse reductive dehalogenase-homologous genes in deep subseafloor sedimentary metagenomes.</title>
        <authorList>
            <person name="Kawai M."/>
            <person name="Futagami T."/>
            <person name="Toyoda A."/>
            <person name="Takaki Y."/>
            <person name="Nishi S."/>
            <person name="Hori S."/>
            <person name="Arai W."/>
            <person name="Tsubouchi T."/>
            <person name="Morono Y."/>
            <person name="Uchiyama I."/>
            <person name="Ito T."/>
            <person name="Fujiyama A."/>
            <person name="Inagaki F."/>
            <person name="Takami H."/>
        </authorList>
    </citation>
    <scope>NUCLEOTIDE SEQUENCE</scope>
    <source>
        <strain evidence="1">Expedition CK06-06</strain>
    </source>
</reference>
<comment type="caution">
    <text evidence="1">The sequence shown here is derived from an EMBL/GenBank/DDBJ whole genome shotgun (WGS) entry which is preliminary data.</text>
</comment>
<dbReference type="EMBL" id="BARV01013257">
    <property type="protein sequence ID" value="GAI13341.1"/>
    <property type="molecule type" value="Genomic_DNA"/>
</dbReference>
<feature type="non-terminal residue" evidence="1">
    <location>
        <position position="159"/>
    </location>
</feature>
<feature type="non-terminal residue" evidence="1">
    <location>
        <position position="1"/>
    </location>
</feature>